<evidence type="ECO:0000256" key="2">
    <source>
        <dbReference type="ARBA" id="ARBA00022475"/>
    </source>
</evidence>
<evidence type="ECO:0000313" key="7">
    <source>
        <dbReference type="EMBL" id="ARU59603.1"/>
    </source>
</evidence>
<evidence type="ECO:0000256" key="1">
    <source>
        <dbReference type="ARBA" id="ARBA00004651"/>
    </source>
</evidence>
<keyword evidence="5 6" id="KW-0472">Membrane</keyword>
<evidence type="ECO:0000256" key="5">
    <source>
        <dbReference type="ARBA" id="ARBA00023136"/>
    </source>
</evidence>
<evidence type="ECO:0000256" key="4">
    <source>
        <dbReference type="ARBA" id="ARBA00022989"/>
    </source>
</evidence>
<dbReference type="RefSeq" id="WP_087464259.1">
    <property type="nucleotide sequence ID" value="NZ_CP021425.1"/>
</dbReference>
<feature type="transmembrane region" description="Helical" evidence="6">
    <location>
        <begin position="12"/>
        <end position="31"/>
    </location>
</feature>
<accession>A0A1Y0IJJ0</accession>
<evidence type="ECO:0000313" key="8">
    <source>
        <dbReference type="Proteomes" id="UP000196027"/>
    </source>
</evidence>
<dbReference type="GO" id="GO:0005886">
    <property type="term" value="C:plasma membrane"/>
    <property type="evidence" value="ECO:0007669"/>
    <property type="project" value="UniProtKB-SubCell"/>
</dbReference>
<feature type="transmembrane region" description="Helical" evidence="6">
    <location>
        <begin position="102"/>
        <end position="122"/>
    </location>
</feature>
<name>A0A1Y0IJJ0_9GAMM</name>
<dbReference type="KEGG" id="ome:OLMES_5624"/>
<dbReference type="Proteomes" id="UP000196027">
    <property type="component" value="Chromosome"/>
</dbReference>
<evidence type="ECO:0000256" key="6">
    <source>
        <dbReference type="SAM" id="Phobius"/>
    </source>
</evidence>
<keyword evidence="4 6" id="KW-1133">Transmembrane helix</keyword>
<gene>
    <name evidence="7" type="ORF">OLMES_5624</name>
</gene>
<keyword evidence="2" id="KW-1003">Cell membrane</keyword>
<organism evidence="7 8">
    <name type="scientific">Oleiphilus messinensis</name>
    <dbReference type="NCBI Taxonomy" id="141451"/>
    <lineage>
        <taxon>Bacteria</taxon>
        <taxon>Pseudomonadati</taxon>
        <taxon>Pseudomonadota</taxon>
        <taxon>Gammaproteobacteria</taxon>
        <taxon>Oceanospirillales</taxon>
        <taxon>Oleiphilaceae</taxon>
        <taxon>Oleiphilus</taxon>
    </lineage>
</organism>
<comment type="subcellular location">
    <subcellularLocation>
        <location evidence="1">Cell membrane</location>
        <topology evidence="1">Multi-pass membrane protein</topology>
    </subcellularLocation>
</comment>
<feature type="transmembrane region" description="Helical" evidence="6">
    <location>
        <begin position="37"/>
        <end position="59"/>
    </location>
</feature>
<keyword evidence="8" id="KW-1185">Reference proteome</keyword>
<dbReference type="EMBL" id="CP021425">
    <property type="protein sequence ID" value="ARU59603.1"/>
    <property type="molecule type" value="Genomic_DNA"/>
</dbReference>
<sequence>MQVSHIRRPPIERVIIVQVIVVAVVSLAFGFRGEVSFYSAVLGGCIFVIPNAYFAFKAFAHNGARAAQQIVKAFYTGEAVKLILTAVAFTMVFVLVKPLDVFALFLTFFISLMTNWLTPWVLGRKSQQK</sequence>
<protein>
    <submittedName>
        <fullName evidence="7">F0F1 ATP synthase subunit I</fullName>
    </submittedName>
</protein>
<feature type="transmembrane region" description="Helical" evidence="6">
    <location>
        <begin position="79"/>
        <end position="96"/>
    </location>
</feature>
<keyword evidence="3 6" id="KW-0812">Transmembrane</keyword>
<dbReference type="InterPro" id="IPR005598">
    <property type="entry name" value="ATP_synth_I"/>
</dbReference>
<proteinExistence type="predicted"/>
<dbReference type="OrthoDB" id="5702716at2"/>
<reference evidence="7 8" key="1">
    <citation type="submission" date="2017-05" db="EMBL/GenBank/DDBJ databases">
        <title>Genomic insights into alkan degradation activity of Oleiphilus messinensis.</title>
        <authorList>
            <person name="Kozyavkin S.A."/>
            <person name="Slesarev A.I."/>
            <person name="Golyshin P.N."/>
            <person name="Korzhenkov A."/>
            <person name="Golyshina O.N."/>
            <person name="Toshchakov S.V."/>
        </authorList>
    </citation>
    <scope>NUCLEOTIDE SEQUENCE [LARGE SCALE GENOMIC DNA]</scope>
    <source>
        <strain evidence="7 8">ME102</strain>
    </source>
</reference>
<evidence type="ECO:0000256" key="3">
    <source>
        <dbReference type="ARBA" id="ARBA00022692"/>
    </source>
</evidence>
<dbReference type="Pfam" id="PF03899">
    <property type="entry name" value="ATP-synt_I"/>
    <property type="match status" value="1"/>
</dbReference>
<dbReference type="AlphaFoldDB" id="A0A1Y0IJJ0"/>